<gene>
    <name evidence="1" type="ORF">ENQ34_01870</name>
</gene>
<sequence length="87" mass="9664">MFLYLGGDVVVPVKEVVGIFDLRLRVSPITREFLNVARDEGIFRIVAGDERAKSLVITSRRVYLSPVSCHTLKRRASLPPGKALQLG</sequence>
<dbReference type="Pfam" id="PF04025">
    <property type="entry name" value="RemA-like"/>
    <property type="match status" value="1"/>
</dbReference>
<dbReference type="InterPro" id="IPR007169">
    <property type="entry name" value="RemA-like"/>
</dbReference>
<protein>
    <submittedName>
        <fullName evidence="1">DUF370 domain-containing protein</fullName>
    </submittedName>
</protein>
<reference evidence="1" key="1">
    <citation type="journal article" date="2020" name="mSystems">
        <title>Genome- and Community-Level Interaction Insights into Carbon Utilization and Element Cycling Functions of Hydrothermarchaeota in Hydrothermal Sediment.</title>
        <authorList>
            <person name="Zhou Z."/>
            <person name="Liu Y."/>
            <person name="Xu W."/>
            <person name="Pan J."/>
            <person name="Luo Z.H."/>
            <person name="Li M."/>
        </authorList>
    </citation>
    <scope>NUCLEOTIDE SEQUENCE [LARGE SCALE GENOMIC DNA]</scope>
    <source>
        <strain evidence="1">SpSt-300</strain>
    </source>
</reference>
<dbReference type="EMBL" id="DSMU01000121">
    <property type="protein sequence ID" value="HEL65417.1"/>
    <property type="molecule type" value="Genomic_DNA"/>
</dbReference>
<evidence type="ECO:0000313" key="1">
    <source>
        <dbReference type="EMBL" id="HEL65417.1"/>
    </source>
</evidence>
<proteinExistence type="predicted"/>
<name>A0A7C2IEU8_9THEO</name>
<dbReference type="NCBIfam" id="NF046065">
    <property type="entry name" value="MtxRegRemB"/>
    <property type="match status" value="1"/>
</dbReference>
<dbReference type="AlphaFoldDB" id="A0A7C2IEU8"/>
<comment type="caution">
    <text evidence="1">The sequence shown here is derived from an EMBL/GenBank/DDBJ whole genome shotgun (WGS) entry which is preliminary data.</text>
</comment>
<accession>A0A7C2IEU8</accession>
<organism evidence="1">
    <name type="scientific">Ammonifex degensii</name>
    <dbReference type="NCBI Taxonomy" id="42838"/>
    <lineage>
        <taxon>Bacteria</taxon>
        <taxon>Bacillati</taxon>
        <taxon>Bacillota</taxon>
        <taxon>Clostridia</taxon>
        <taxon>Thermoanaerobacterales</taxon>
        <taxon>Thermoanaerobacteraceae</taxon>
        <taxon>Ammonifex</taxon>
    </lineage>
</organism>